<protein>
    <submittedName>
        <fullName evidence="9">Glycogen synthase kinase-3 beta</fullName>
    </submittedName>
</protein>
<dbReference type="PROSITE" id="PS50011">
    <property type="entry name" value="PROTEIN_KINASE_DOM"/>
    <property type="match status" value="1"/>
</dbReference>
<evidence type="ECO:0000256" key="5">
    <source>
        <dbReference type="ARBA" id="ARBA00022777"/>
    </source>
</evidence>
<dbReference type="Pfam" id="PF00069">
    <property type="entry name" value="Pkinase"/>
    <property type="match status" value="2"/>
</dbReference>
<dbReference type="AlphaFoldDB" id="A0A7J6LFG0"/>
<dbReference type="GO" id="GO:0005737">
    <property type="term" value="C:cytoplasm"/>
    <property type="evidence" value="ECO:0007669"/>
    <property type="project" value="TreeGrafter"/>
</dbReference>
<feature type="domain" description="Protein kinase" evidence="8">
    <location>
        <begin position="22"/>
        <end position="272"/>
    </location>
</feature>
<evidence type="ECO:0000256" key="6">
    <source>
        <dbReference type="ARBA" id="ARBA00022840"/>
    </source>
</evidence>
<evidence type="ECO:0000313" key="9">
    <source>
        <dbReference type="EMBL" id="KAF4658007.1"/>
    </source>
</evidence>
<dbReference type="InterPro" id="IPR039192">
    <property type="entry name" value="STKc_GSK3"/>
</dbReference>
<keyword evidence="10" id="KW-1185">Reference proteome</keyword>
<dbReference type="SUPFAM" id="SSF48403">
    <property type="entry name" value="Ankyrin repeat"/>
    <property type="match status" value="1"/>
</dbReference>
<dbReference type="InterPro" id="IPR000719">
    <property type="entry name" value="Prot_kinase_dom"/>
</dbReference>
<dbReference type="FunFam" id="3.30.200.20:FF:000009">
    <property type="entry name" value="Glycogen synthase kinase-3 beta"/>
    <property type="match status" value="1"/>
</dbReference>
<dbReference type="InterPro" id="IPR036770">
    <property type="entry name" value="Ankyrin_rpt-contain_sf"/>
</dbReference>
<accession>A0A7J6LFG0</accession>
<evidence type="ECO:0000256" key="7">
    <source>
        <dbReference type="PROSITE-ProRule" id="PRU10141"/>
    </source>
</evidence>
<evidence type="ECO:0000256" key="2">
    <source>
        <dbReference type="ARBA" id="ARBA00022527"/>
    </source>
</evidence>
<keyword evidence="2" id="KW-0723">Serine/threonine-protein kinase</keyword>
<feature type="binding site" evidence="7">
    <location>
        <position position="52"/>
    </location>
    <ligand>
        <name>ATP</name>
        <dbReference type="ChEBI" id="CHEBI:30616"/>
    </ligand>
</feature>
<dbReference type="GO" id="GO:0004674">
    <property type="term" value="F:protein serine/threonine kinase activity"/>
    <property type="evidence" value="ECO:0007669"/>
    <property type="project" value="UniProtKB-KW"/>
</dbReference>
<evidence type="ECO:0000313" key="10">
    <source>
        <dbReference type="Proteomes" id="UP000591131"/>
    </source>
</evidence>
<dbReference type="SUPFAM" id="SSF56112">
    <property type="entry name" value="Protein kinase-like (PK-like)"/>
    <property type="match status" value="1"/>
</dbReference>
<dbReference type="Gene3D" id="1.10.510.10">
    <property type="entry name" value="Transferase(Phosphotransferase) domain 1"/>
    <property type="match status" value="1"/>
</dbReference>
<dbReference type="InterPro" id="IPR050591">
    <property type="entry name" value="GSK-3"/>
</dbReference>
<dbReference type="GO" id="GO:0007165">
    <property type="term" value="P:signal transduction"/>
    <property type="evidence" value="ECO:0007669"/>
    <property type="project" value="TreeGrafter"/>
</dbReference>
<reference evidence="9 10" key="1">
    <citation type="submission" date="2020-04" db="EMBL/GenBank/DDBJ databases">
        <title>Perkinsus chesapeaki whole genome sequence.</title>
        <authorList>
            <person name="Bogema D.R."/>
        </authorList>
    </citation>
    <scope>NUCLEOTIDE SEQUENCE [LARGE SCALE GENOMIC DNA]</scope>
    <source>
        <strain evidence="9">ATCC PRA-425</strain>
    </source>
</reference>
<keyword evidence="4 7" id="KW-0547">Nucleotide-binding</keyword>
<evidence type="ECO:0000256" key="3">
    <source>
        <dbReference type="ARBA" id="ARBA00022679"/>
    </source>
</evidence>
<dbReference type="EMBL" id="JAAPAO010000513">
    <property type="protein sequence ID" value="KAF4658007.1"/>
    <property type="molecule type" value="Genomic_DNA"/>
</dbReference>
<dbReference type="Gene3D" id="3.30.200.20">
    <property type="entry name" value="Phosphorylase Kinase, domain 1"/>
    <property type="match status" value="1"/>
</dbReference>
<dbReference type="PANTHER" id="PTHR24057">
    <property type="entry name" value="GLYCOGEN SYNTHASE KINASE-3 ALPHA"/>
    <property type="match status" value="1"/>
</dbReference>
<keyword evidence="5 9" id="KW-0418">Kinase</keyword>
<proteinExistence type="inferred from homology"/>
<evidence type="ECO:0000256" key="1">
    <source>
        <dbReference type="ARBA" id="ARBA00005527"/>
    </source>
</evidence>
<keyword evidence="6 7" id="KW-0067">ATP-binding</keyword>
<dbReference type="Proteomes" id="UP000591131">
    <property type="component" value="Unassembled WGS sequence"/>
</dbReference>
<evidence type="ECO:0000256" key="4">
    <source>
        <dbReference type="ARBA" id="ARBA00022741"/>
    </source>
</evidence>
<dbReference type="PROSITE" id="PS00107">
    <property type="entry name" value="PROTEIN_KINASE_ATP"/>
    <property type="match status" value="1"/>
</dbReference>
<gene>
    <name evidence="9" type="primary">GSK3B</name>
    <name evidence="9" type="ORF">FOL47_008215</name>
</gene>
<name>A0A7J6LFG0_PERCH</name>
<dbReference type="InterPro" id="IPR011009">
    <property type="entry name" value="Kinase-like_dom_sf"/>
</dbReference>
<comment type="caution">
    <text evidence="9">The sequence shown here is derived from an EMBL/GenBank/DDBJ whole genome shotgun (WGS) entry which is preliminary data.</text>
</comment>
<comment type="similarity">
    <text evidence="1">Belongs to the protein kinase superfamily. CMGC Ser/Thr protein kinase family. GSK-3 subfamily.</text>
</comment>
<dbReference type="PANTHER" id="PTHR24057:SF0">
    <property type="entry name" value="PROTEIN KINASE SHAGGY-RELATED"/>
    <property type="match status" value="1"/>
</dbReference>
<dbReference type="InterPro" id="IPR002110">
    <property type="entry name" value="Ankyrin_rpt"/>
</dbReference>
<evidence type="ECO:0000259" key="8">
    <source>
        <dbReference type="PROSITE" id="PS50011"/>
    </source>
</evidence>
<dbReference type="GO" id="GO:0005634">
    <property type="term" value="C:nucleus"/>
    <property type="evidence" value="ECO:0007669"/>
    <property type="project" value="TreeGrafter"/>
</dbReference>
<dbReference type="Pfam" id="PF13637">
    <property type="entry name" value="Ank_4"/>
    <property type="match status" value="1"/>
</dbReference>
<dbReference type="InterPro" id="IPR017441">
    <property type="entry name" value="Protein_kinase_ATP_BS"/>
</dbReference>
<dbReference type="GO" id="GO:0005524">
    <property type="term" value="F:ATP binding"/>
    <property type="evidence" value="ECO:0007669"/>
    <property type="project" value="UniProtKB-UniRule"/>
</dbReference>
<keyword evidence="3" id="KW-0808">Transferase</keyword>
<organism evidence="9 10">
    <name type="scientific">Perkinsus chesapeaki</name>
    <name type="common">Clam parasite</name>
    <name type="synonym">Perkinsus andrewsi</name>
    <dbReference type="NCBI Taxonomy" id="330153"/>
    <lineage>
        <taxon>Eukaryota</taxon>
        <taxon>Sar</taxon>
        <taxon>Alveolata</taxon>
        <taxon>Perkinsozoa</taxon>
        <taxon>Perkinsea</taxon>
        <taxon>Perkinsida</taxon>
        <taxon>Perkinsidae</taxon>
        <taxon>Perkinsus</taxon>
    </lineage>
</organism>
<dbReference type="GO" id="GO:0030154">
    <property type="term" value="P:cell differentiation"/>
    <property type="evidence" value="ECO:0007669"/>
    <property type="project" value="TreeGrafter"/>
</dbReference>
<sequence length="438" mass="49581">MDPLDNPIDPADDKGGNPAFTYNAERVIGNGSFGIVYQATVVETQDSVAIKKVFQDKRYKNRELHIMKELNHPNVVTLRHAFYTNGERPDELFLNVVMDYMSDTVYRIVKHYTKQKLQVPLLLCKLYTYQVCRALSYLHNLGEGNVSYICSRYYRAPELIFGASEYTCVIDMWSTGCVLAEMILGSPLFPGESGVDQLVEVIKVLGTPTKEQLLAMNPNYTEFKFPQIKAHAWQKVFRSKTAPDAIDFIGCLLRYDPALRTGATQSLTHIFFDELRLKSTTLPAGTFSREAPEKPLPPLFDFSPEELIAFSRVPDACIAGEHDIEEFLSEDVEVGDAVATAAIWGREETLKKLLAANPQIVNEDIPLLHLAAHHCQLKVVKWLIEEGGYRDKIETLDSKGKTPLQTVEERKLGRFLREETVGYLREALEKTKSVKKKK</sequence>
<dbReference type="Gene3D" id="1.25.40.20">
    <property type="entry name" value="Ankyrin repeat-containing domain"/>
    <property type="match status" value="1"/>
</dbReference>
<dbReference type="CDD" id="cd14137">
    <property type="entry name" value="STKc_GSK3"/>
    <property type="match status" value="1"/>
</dbReference>
<dbReference type="OrthoDB" id="272141at2759"/>